<evidence type="ECO:0000313" key="3">
    <source>
        <dbReference type="Proteomes" id="UP001519924"/>
    </source>
</evidence>
<dbReference type="RefSeq" id="WP_220118991.1">
    <property type="nucleotide sequence ID" value="NZ_JAHZUY010000077.1"/>
</dbReference>
<protein>
    <recommendedName>
        <fullName evidence="4">DUF4124 domain-containing protein</fullName>
    </recommendedName>
</protein>
<dbReference type="Proteomes" id="UP001519924">
    <property type="component" value="Unassembled WGS sequence"/>
</dbReference>
<keyword evidence="3" id="KW-1185">Reference proteome</keyword>
<feature type="compositionally biased region" description="Low complexity" evidence="1">
    <location>
        <begin position="101"/>
        <end position="113"/>
    </location>
</feature>
<sequence length="185" mass="20136">MRDAFPPSPRPASPRRGSARPGLALFLAALVLAPPAGAQGLRYQFGIPGTGLPEKGEYGPGILTAEQAEACLRRWQALGAAQDALEHDRQQLDRMEAELNAPPRRAQPAARRGGQQGPAQPPPSAEQVAAEHRAKIEAADAQRRRYMAGVERHHAQLQAFNFDCATKRFYEEDMRAARARLGIAD</sequence>
<evidence type="ECO:0000313" key="2">
    <source>
        <dbReference type="EMBL" id="MBW8271216.1"/>
    </source>
</evidence>
<comment type="caution">
    <text evidence="2">The sequence shown here is derived from an EMBL/GenBank/DDBJ whole genome shotgun (WGS) entry which is preliminary data.</text>
</comment>
<feature type="region of interest" description="Disordered" evidence="1">
    <location>
        <begin position="86"/>
        <end position="132"/>
    </location>
</feature>
<feature type="compositionally biased region" description="Basic and acidic residues" evidence="1">
    <location>
        <begin position="86"/>
        <end position="97"/>
    </location>
</feature>
<evidence type="ECO:0008006" key="4">
    <source>
        <dbReference type="Google" id="ProtNLM"/>
    </source>
</evidence>
<accession>A0ABS7F6G3</accession>
<name>A0ABS7F6G3_9PROT</name>
<evidence type="ECO:0000256" key="1">
    <source>
        <dbReference type="SAM" id="MobiDB-lite"/>
    </source>
</evidence>
<reference evidence="2 3" key="1">
    <citation type="submission" date="2021-08" db="EMBL/GenBank/DDBJ databases">
        <title>Caldovatus sediminis gen. nov., sp. nov., a moderately thermophilic bacterium isolated from a hot spring.</title>
        <authorList>
            <person name="Hu C.-J."/>
            <person name="Li W.-J."/>
            <person name="Xian W.-D."/>
        </authorList>
    </citation>
    <scope>NUCLEOTIDE SEQUENCE [LARGE SCALE GENOMIC DNA]</scope>
    <source>
        <strain evidence="2 3">SYSU G05006</strain>
    </source>
</reference>
<organism evidence="2 3">
    <name type="scientific">Caldovatus aquaticus</name>
    <dbReference type="NCBI Taxonomy" id="2865671"/>
    <lineage>
        <taxon>Bacteria</taxon>
        <taxon>Pseudomonadati</taxon>
        <taxon>Pseudomonadota</taxon>
        <taxon>Alphaproteobacteria</taxon>
        <taxon>Acetobacterales</taxon>
        <taxon>Roseomonadaceae</taxon>
        <taxon>Caldovatus</taxon>
    </lineage>
</organism>
<dbReference type="EMBL" id="JAHZUY010000077">
    <property type="protein sequence ID" value="MBW8271216.1"/>
    <property type="molecule type" value="Genomic_DNA"/>
</dbReference>
<gene>
    <name evidence="2" type="ORF">K1J50_17195</name>
</gene>
<proteinExistence type="predicted"/>